<gene>
    <name evidence="2" type="ORF">PIB30_005406</name>
</gene>
<evidence type="ECO:0000256" key="1">
    <source>
        <dbReference type="SAM" id="MobiDB-lite"/>
    </source>
</evidence>
<protein>
    <submittedName>
        <fullName evidence="2">Uncharacterized protein</fullName>
    </submittedName>
</protein>
<organism evidence="2 3">
    <name type="scientific">Stylosanthes scabra</name>
    <dbReference type="NCBI Taxonomy" id="79078"/>
    <lineage>
        <taxon>Eukaryota</taxon>
        <taxon>Viridiplantae</taxon>
        <taxon>Streptophyta</taxon>
        <taxon>Embryophyta</taxon>
        <taxon>Tracheophyta</taxon>
        <taxon>Spermatophyta</taxon>
        <taxon>Magnoliopsida</taxon>
        <taxon>eudicotyledons</taxon>
        <taxon>Gunneridae</taxon>
        <taxon>Pentapetalae</taxon>
        <taxon>rosids</taxon>
        <taxon>fabids</taxon>
        <taxon>Fabales</taxon>
        <taxon>Fabaceae</taxon>
        <taxon>Papilionoideae</taxon>
        <taxon>50 kb inversion clade</taxon>
        <taxon>dalbergioids sensu lato</taxon>
        <taxon>Dalbergieae</taxon>
        <taxon>Pterocarpus clade</taxon>
        <taxon>Stylosanthes</taxon>
    </lineage>
</organism>
<reference evidence="2 3" key="1">
    <citation type="journal article" date="2023" name="Plants (Basel)">
        <title>Bridging the Gap: Combining Genomics and Transcriptomics Approaches to Understand Stylosanthes scabra, an Orphan Legume from the Brazilian Caatinga.</title>
        <authorList>
            <person name="Ferreira-Neto J.R.C."/>
            <person name="da Silva M.D."/>
            <person name="Binneck E."/>
            <person name="de Melo N.F."/>
            <person name="da Silva R.H."/>
            <person name="de Melo A.L.T.M."/>
            <person name="Pandolfi V."/>
            <person name="Bustamante F.O."/>
            <person name="Brasileiro-Vidal A.C."/>
            <person name="Benko-Iseppon A.M."/>
        </authorList>
    </citation>
    <scope>NUCLEOTIDE SEQUENCE [LARGE SCALE GENOMIC DNA]</scope>
    <source>
        <tissue evidence="2">Leaves</tissue>
    </source>
</reference>
<name>A0ABU6X1A8_9FABA</name>
<evidence type="ECO:0000313" key="3">
    <source>
        <dbReference type="Proteomes" id="UP001341840"/>
    </source>
</evidence>
<feature type="region of interest" description="Disordered" evidence="1">
    <location>
        <begin position="153"/>
        <end position="188"/>
    </location>
</feature>
<evidence type="ECO:0000313" key="2">
    <source>
        <dbReference type="EMBL" id="MED6191926.1"/>
    </source>
</evidence>
<comment type="caution">
    <text evidence="2">The sequence shown here is derived from an EMBL/GenBank/DDBJ whole genome shotgun (WGS) entry which is preliminary data.</text>
</comment>
<keyword evidence="3" id="KW-1185">Reference proteome</keyword>
<sequence length="188" mass="20469">MMVGMRTTAQDWQWLDDIMAEDAPVAPPTQKIRRMPKSYARRRGAGRPRKGGRAGRGRGEGVTRRLPSRLRVVLAPVRRPGFQQMISDIMLEGGSGYRLDTQFDGSPVHLDLNEPVSGPWHLFMALGGTPPSAAHVPGGAWEVSFMEHARLPTPTASPAPAEQAYEPATRGRACRAPRRQGCGTGGHI</sequence>
<feature type="compositionally biased region" description="Basic residues" evidence="1">
    <location>
        <begin position="34"/>
        <end position="56"/>
    </location>
</feature>
<accession>A0ABU6X1A8</accession>
<proteinExistence type="predicted"/>
<dbReference type="Proteomes" id="UP001341840">
    <property type="component" value="Unassembled WGS sequence"/>
</dbReference>
<dbReference type="EMBL" id="JASCZI010211459">
    <property type="protein sequence ID" value="MED6191926.1"/>
    <property type="molecule type" value="Genomic_DNA"/>
</dbReference>
<feature type="region of interest" description="Disordered" evidence="1">
    <location>
        <begin position="34"/>
        <end position="64"/>
    </location>
</feature>